<feature type="domain" description="DUF4440" evidence="1">
    <location>
        <begin position="9"/>
        <end position="124"/>
    </location>
</feature>
<dbReference type="InterPro" id="IPR032710">
    <property type="entry name" value="NTF2-like_dom_sf"/>
</dbReference>
<dbReference type="Gene3D" id="3.10.450.50">
    <property type="match status" value="1"/>
</dbReference>
<reference evidence="2 3" key="1">
    <citation type="submission" date="2020-08" db="EMBL/GenBank/DDBJ databases">
        <title>Genome Sequencing of Nocardia wallacei strain FMUON74 and assembly.</title>
        <authorList>
            <person name="Toyokawa M."/>
            <person name="Uesaka K."/>
        </authorList>
    </citation>
    <scope>NUCLEOTIDE SEQUENCE [LARGE SCALE GENOMIC DNA]</scope>
    <source>
        <strain evidence="2 3">FMUON74</strain>
    </source>
</reference>
<dbReference type="Pfam" id="PF14534">
    <property type="entry name" value="DUF4440"/>
    <property type="match status" value="1"/>
</dbReference>
<accession>A0A7G1KSP0</accession>
<dbReference type="NCBIfam" id="TIGR02246">
    <property type="entry name" value="SgcJ/EcaC family oxidoreductase"/>
    <property type="match status" value="1"/>
</dbReference>
<proteinExistence type="predicted"/>
<dbReference type="InterPro" id="IPR027843">
    <property type="entry name" value="DUF4440"/>
</dbReference>
<name>A0A7G1KSP0_9NOCA</name>
<dbReference type="KEGG" id="nwl:NWFMUON74_50050"/>
<dbReference type="Proteomes" id="UP000516173">
    <property type="component" value="Chromosome"/>
</dbReference>
<sequence length="143" mass="16647">MDADDEQRIRDILAAHTDLWIRHEMDRWGAYFTEDSDFITHRGIWWRTRRENVEGHEDVPESVLAQKKNYSQEVVSVRELAPDVALVHTAWSWPDHVLPGQDSASDRRGYITLVMVRRADTWLIRAAHNTRVNGLDDFTPPAT</sequence>
<dbReference type="EMBL" id="AP023396">
    <property type="protein sequence ID" value="BCK57233.1"/>
    <property type="molecule type" value="Genomic_DNA"/>
</dbReference>
<dbReference type="InterPro" id="IPR011944">
    <property type="entry name" value="Steroid_delta5-4_isomerase"/>
</dbReference>
<gene>
    <name evidence="2" type="ORF">NWFMUON74_50050</name>
</gene>
<evidence type="ECO:0000313" key="2">
    <source>
        <dbReference type="EMBL" id="BCK57233.1"/>
    </source>
</evidence>
<dbReference type="RefSeq" id="WP_187684160.1">
    <property type="nucleotide sequence ID" value="NZ_AP023396.1"/>
</dbReference>
<evidence type="ECO:0000259" key="1">
    <source>
        <dbReference type="Pfam" id="PF14534"/>
    </source>
</evidence>
<protein>
    <recommendedName>
        <fullName evidence="1">DUF4440 domain-containing protein</fullName>
    </recommendedName>
</protein>
<dbReference type="SUPFAM" id="SSF54427">
    <property type="entry name" value="NTF2-like"/>
    <property type="match status" value="1"/>
</dbReference>
<organism evidence="2 3">
    <name type="scientific">Nocardia wallacei</name>
    <dbReference type="NCBI Taxonomy" id="480035"/>
    <lineage>
        <taxon>Bacteria</taxon>
        <taxon>Bacillati</taxon>
        <taxon>Actinomycetota</taxon>
        <taxon>Actinomycetes</taxon>
        <taxon>Mycobacteriales</taxon>
        <taxon>Nocardiaceae</taxon>
        <taxon>Nocardia</taxon>
    </lineage>
</organism>
<dbReference type="AlphaFoldDB" id="A0A7G1KSP0"/>
<keyword evidence="3" id="KW-1185">Reference proteome</keyword>
<dbReference type="GeneID" id="80349445"/>
<evidence type="ECO:0000313" key="3">
    <source>
        <dbReference type="Proteomes" id="UP000516173"/>
    </source>
</evidence>